<protein>
    <submittedName>
        <fullName evidence="9">ABC transporter permease</fullName>
    </submittedName>
</protein>
<dbReference type="AlphaFoldDB" id="A0A1J7BD72"/>
<dbReference type="GO" id="GO:0055085">
    <property type="term" value="P:transmembrane transport"/>
    <property type="evidence" value="ECO:0007669"/>
    <property type="project" value="InterPro"/>
</dbReference>
<evidence type="ECO:0000256" key="2">
    <source>
        <dbReference type="ARBA" id="ARBA00022448"/>
    </source>
</evidence>
<feature type="transmembrane region" description="Helical" evidence="7">
    <location>
        <begin position="70"/>
        <end position="95"/>
    </location>
</feature>
<feature type="transmembrane region" description="Helical" evidence="7">
    <location>
        <begin position="254"/>
        <end position="273"/>
    </location>
</feature>
<name>A0A1J7BD72_9ACTN</name>
<dbReference type="SUPFAM" id="SSF161098">
    <property type="entry name" value="MetI-like"/>
    <property type="match status" value="1"/>
</dbReference>
<comment type="caution">
    <text evidence="9">The sequence shown here is derived from an EMBL/GenBank/DDBJ whole genome shotgun (WGS) entry which is preliminary data.</text>
</comment>
<dbReference type="Pfam" id="PF00528">
    <property type="entry name" value="BPD_transp_1"/>
    <property type="match status" value="1"/>
</dbReference>
<keyword evidence="10" id="KW-1185">Reference proteome</keyword>
<feature type="transmembrane region" description="Helical" evidence="7">
    <location>
        <begin position="139"/>
        <end position="159"/>
    </location>
</feature>
<feature type="transmembrane region" description="Helical" evidence="7">
    <location>
        <begin position="107"/>
        <end position="127"/>
    </location>
</feature>
<evidence type="ECO:0000259" key="8">
    <source>
        <dbReference type="PROSITE" id="PS50928"/>
    </source>
</evidence>
<dbReference type="Gene3D" id="1.10.3720.10">
    <property type="entry name" value="MetI-like"/>
    <property type="match status" value="1"/>
</dbReference>
<evidence type="ECO:0000313" key="10">
    <source>
        <dbReference type="Proteomes" id="UP000243342"/>
    </source>
</evidence>
<keyword evidence="3" id="KW-1003">Cell membrane</keyword>
<dbReference type="EMBL" id="MLCF01000085">
    <property type="protein sequence ID" value="OIV36598.1"/>
    <property type="molecule type" value="Genomic_DNA"/>
</dbReference>
<feature type="transmembrane region" description="Helical" evidence="7">
    <location>
        <begin position="12"/>
        <end position="32"/>
    </location>
</feature>
<evidence type="ECO:0000313" key="9">
    <source>
        <dbReference type="EMBL" id="OIV36598.1"/>
    </source>
</evidence>
<dbReference type="Proteomes" id="UP000243342">
    <property type="component" value="Unassembled WGS sequence"/>
</dbReference>
<gene>
    <name evidence="9" type="ORF">BIV57_15540</name>
</gene>
<feature type="domain" description="ABC transmembrane type-1" evidence="8">
    <location>
        <begin position="71"/>
        <end position="273"/>
    </location>
</feature>
<keyword evidence="6 7" id="KW-0472">Membrane</keyword>
<evidence type="ECO:0000256" key="6">
    <source>
        <dbReference type="ARBA" id="ARBA00023136"/>
    </source>
</evidence>
<proteinExistence type="inferred from homology"/>
<dbReference type="PROSITE" id="PS50928">
    <property type="entry name" value="ABC_TM1"/>
    <property type="match status" value="1"/>
</dbReference>
<reference evidence="9 10" key="1">
    <citation type="submission" date="2016-10" db="EMBL/GenBank/DDBJ databases">
        <title>Genome sequence of Streptomyces gilvigriseus MUSC 26.</title>
        <authorList>
            <person name="Lee L.-H."/>
            <person name="Ser H.-L."/>
        </authorList>
    </citation>
    <scope>NUCLEOTIDE SEQUENCE [LARGE SCALE GENOMIC DNA]</scope>
    <source>
        <strain evidence="9 10">MUSC 26</strain>
    </source>
</reference>
<dbReference type="OrthoDB" id="9810086at2"/>
<keyword evidence="2 7" id="KW-0813">Transport</keyword>
<dbReference type="InterPro" id="IPR000515">
    <property type="entry name" value="MetI-like"/>
</dbReference>
<dbReference type="InterPro" id="IPR035906">
    <property type="entry name" value="MetI-like_sf"/>
</dbReference>
<organism evidence="9 10">
    <name type="scientific">Mangrovactinospora gilvigrisea</name>
    <dbReference type="NCBI Taxonomy" id="1428644"/>
    <lineage>
        <taxon>Bacteria</taxon>
        <taxon>Bacillati</taxon>
        <taxon>Actinomycetota</taxon>
        <taxon>Actinomycetes</taxon>
        <taxon>Kitasatosporales</taxon>
        <taxon>Streptomycetaceae</taxon>
        <taxon>Mangrovactinospora</taxon>
    </lineage>
</organism>
<keyword evidence="5 7" id="KW-1133">Transmembrane helix</keyword>
<evidence type="ECO:0000256" key="4">
    <source>
        <dbReference type="ARBA" id="ARBA00022692"/>
    </source>
</evidence>
<evidence type="ECO:0000256" key="7">
    <source>
        <dbReference type="RuleBase" id="RU363032"/>
    </source>
</evidence>
<comment type="subcellular location">
    <subcellularLocation>
        <location evidence="1 7">Cell membrane</location>
        <topology evidence="1 7">Multi-pass membrane protein</topology>
    </subcellularLocation>
</comment>
<evidence type="ECO:0000256" key="5">
    <source>
        <dbReference type="ARBA" id="ARBA00022989"/>
    </source>
</evidence>
<evidence type="ECO:0000256" key="1">
    <source>
        <dbReference type="ARBA" id="ARBA00004651"/>
    </source>
</evidence>
<comment type="similarity">
    <text evidence="7">Belongs to the binding-protein-dependent transport system permease family.</text>
</comment>
<dbReference type="PANTHER" id="PTHR43744">
    <property type="entry name" value="ABC TRANSPORTER PERMEASE PROTEIN MG189-RELATED-RELATED"/>
    <property type="match status" value="1"/>
</dbReference>
<dbReference type="GO" id="GO:0005886">
    <property type="term" value="C:plasma membrane"/>
    <property type="evidence" value="ECO:0007669"/>
    <property type="project" value="UniProtKB-SubCell"/>
</dbReference>
<evidence type="ECO:0000256" key="3">
    <source>
        <dbReference type="ARBA" id="ARBA00022475"/>
    </source>
</evidence>
<dbReference type="STRING" id="1428644.BIV57_15540"/>
<sequence>MEKPRRTTTGLKALLLVLVVVMVAYPLVYILAVSLSASGAPVGDGLVLWPGRISFDAYRTVLNGGIVTRALLISIGVTVVGTLIAMVFTVAMAYGLTRTKDVPGSRFILYLVLGTMLFGAGIIPNFLLVKSLGMVNTYWSLMIPGAISAFNLVVVRNFFMEIPKELYDAARIDGAGELQILWRVVLPLSKAVLAVISLFYAVALWSDFFNALLYLNDTSKWPIQLVMRQYVLEGTSLGGLSHNPNAPQPPSHSVQMAVTVLATIPILIVYPFLQRYFTRGVLVGAVKG</sequence>
<accession>A0A1J7BD72</accession>
<dbReference type="PANTHER" id="PTHR43744:SF9">
    <property type="entry name" value="POLYGALACTURONAN_RHAMNOGALACTURONAN TRANSPORT SYSTEM PERMEASE PROTEIN YTCP"/>
    <property type="match status" value="1"/>
</dbReference>
<dbReference type="CDD" id="cd06261">
    <property type="entry name" value="TM_PBP2"/>
    <property type="match status" value="1"/>
</dbReference>
<keyword evidence="4 7" id="KW-0812">Transmembrane</keyword>
<feature type="transmembrane region" description="Helical" evidence="7">
    <location>
        <begin position="180"/>
        <end position="205"/>
    </location>
</feature>